<protein>
    <submittedName>
        <fullName evidence="1">Uncharacterized protein</fullName>
    </submittedName>
</protein>
<name>A0A9Q0QMW8_9MAGN</name>
<reference evidence="1" key="1">
    <citation type="journal article" date="2023" name="Plant J.">
        <title>The genome of the king protea, Protea cynaroides.</title>
        <authorList>
            <person name="Chang J."/>
            <person name="Duong T.A."/>
            <person name="Schoeman C."/>
            <person name="Ma X."/>
            <person name="Roodt D."/>
            <person name="Barker N."/>
            <person name="Li Z."/>
            <person name="Van de Peer Y."/>
            <person name="Mizrachi E."/>
        </authorList>
    </citation>
    <scope>NUCLEOTIDE SEQUENCE</scope>
    <source>
        <tissue evidence="1">Young leaves</tissue>
    </source>
</reference>
<proteinExistence type="predicted"/>
<dbReference type="EMBL" id="JAMYWD010000007">
    <property type="protein sequence ID" value="KAJ4965503.1"/>
    <property type="molecule type" value="Genomic_DNA"/>
</dbReference>
<evidence type="ECO:0000313" key="1">
    <source>
        <dbReference type="EMBL" id="KAJ4965503.1"/>
    </source>
</evidence>
<accession>A0A9Q0QMW8</accession>
<keyword evidence="2" id="KW-1185">Reference proteome</keyword>
<gene>
    <name evidence="1" type="ORF">NE237_017352</name>
</gene>
<dbReference type="AlphaFoldDB" id="A0A9Q0QMW8"/>
<organism evidence="1 2">
    <name type="scientific">Protea cynaroides</name>
    <dbReference type="NCBI Taxonomy" id="273540"/>
    <lineage>
        <taxon>Eukaryota</taxon>
        <taxon>Viridiplantae</taxon>
        <taxon>Streptophyta</taxon>
        <taxon>Embryophyta</taxon>
        <taxon>Tracheophyta</taxon>
        <taxon>Spermatophyta</taxon>
        <taxon>Magnoliopsida</taxon>
        <taxon>Proteales</taxon>
        <taxon>Proteaceae</taxon>
        <taxon>Protea</taxon>
    </lineage>
</organism>
<evidence type="ECO:0000313" key="2">
    <source>
        <dbReference type="Proteomes" id="UP001141806"/>
    </source>
</evidence>
<comment type="caution">
    <text evidence="1">The sequence shown here is derived from an EMBL/GenBank/DDBJ whole genome shotgun (WGS) entry which is preliminary data.</text>
</comment>
<dbReference type="Proteomes" id="UP001141806">
    <property type="component" value="Unassembled WGS sequence"/>
</dbReference>
<sequence>MIAWYRTGASSSSYTTWKGQWPTKLVNVVYVLMVELLSLLPSSKSSSLNSLGMLNNSNSLNEFLVSFESLLSSRRLWLWPTGPLHSWLAVPHSLTVSTAVYPRHLYPLSLSVPVITGHRQTTIDIRTSSSVFSTYQLTRQPKTLVRTLSAQHLLQPKEGAPTHISARFRNCNYRFCKLLRSGFGGNLEFDLKVEKEVGRQ</sequence>